<comment type="caution">
    <text evidence="3">The sequence shown here is derived from an EMBL/GenBank/DDBJ whole genome shotgun (WGS) entry which is preliminary data.</text>
</comment>
<gene>
    <name evidence="3" type="ORF">Q8W42_15405</name>
</gene>
<evidence type="ECO:0000313" key="4">
    <source>
        <dbReference type="Proteomes" id="UP001177935"/>
    </source>
</evidence>
<dbReference type="PANTHER" id="PTHR11559">
    <property type="entry name" value="CARBOXYLESTERASE"/>
    <property type="match status" value="1"/>
</dbReference>
<dbReference type="SUPFAM" id="SSF53474">
    <property type="entry name" value="alpha/beta-Hydrolases"/>
    <property type="match status" value="1"/>
</dbReference>
<dbReference type="PROSITE" id="PS51257">
    <property type="entry name" value="PROKAR_LIPOPROTEIN"/>
    <property type="match status" value="1"/>
</dbReference>
<accession>A0AB35MZ74</accession>
<reference evidence="3" key="1">
    <citation type="submission" date="2023-07" db="EMBL/GenBank/DDBJ databases">
        <title>Genome content predicts the carbon catabolic preferences of heterotrophic bacteria.</title>
        <authorList>
            <person name="Gralka M."/>
        </authorList>
    </citation>
    <scope>NUCLEOTIDE SEQUENCE</scope>
    <source>
        <strain evidence="3">6E02</strain>
    </source>
</reference>
<keyword evidence="1" id="KW-0732">Signal</keyword>
<feature type="signal peptide" evidence="1">
    <location>
        <begin position="1"/>
        <end position="18"/>
    </location>
</feature>
<evidence type="ECO:0000313" key="3">
    <source>
        <dbReference type="EMBL" id="MDP2502104.1"/>
    </source>
</evidence>
<dbReference type="EMBL" id="JAUYVL010000009">
    <property type="protein sequence ID" value="MDP2502104.1"/>
    <property type="molecule type" value="Genomic_DNA"/>
</dbReference>
<dbReference type="InterPro" id="IPR050309">
    <property type="entry name" value="Type-B_Carboxylest/Lipase"/>
</dbReference>
<evidence type="ECO:0000259" key="2">
    <source>
        <dbReference type="Pfam" id="PF00135"/>
    </source>
</evidence>
<sequence length="728" mass="80398">MTIAYRSLIALAIAAALAGCDTDVEPTVPKPDKPEPLVPAPAETFTTQIGDAMITASKEELVITSNSAVDKLASVESFKGIKFADAERFEHSNPVDLTELMNSEGIVEATSFGDACPQNKSTDFGSGLDLEQDEDCLNLNIWRPVGTTEQDDLPVYVFIHGGDFEYGTGANPMIHGDTVVAQGADEGNPFIAVTFNYRLGLFGTRWVKGGNVNGNYGIGDQETLLKWVRENIKEFGGDLDNVTLMGQGSGAMSIEVLQHKMGAGQIDDSLFNRAIMQSAPTGFEYSSYSAAKSRYELMDLGSLPTDKDNLEERKHILDRQSDITNPISKIEKWLLRNAGGLVSLLMPELLPNDNEGEAITEELPELPEGVLDYFVSHSSFILNSDNTPMAELMPFAPYLECKLWVVVCVSPENQPATSPYQVPTVTGVNASDSNTTAMLPSLTLLIPTIIANLPSSEQYVDNENNTEQVLDTLLPLFADDVAKQQMQHELSTLLQSRIQSQDDEFELNLTAYNAVAQLFLGLGNFNQNTEMLHLEDYYVNDERELGNALENMGQFKTMLNDLLFTGPTRMKVAKQSLESSNNINTFYYFDYKPSFNVWSYEVDSEGSPSDIGDLIKSISCISGACNGSEIPFIFNKDIRMDGTQIHPNSSDKQLMNQMSRNWFNGTLFSDANQYVASEDKVFVIDTNGMKLSEPNWDQTTNVGKDDELMDGRLNGLENLELMAHYLQD</sequence>
<dbReference type="RefSeq" id="WP_102534149.1">
    <property type="nucleotide sequence ID" value="NZ_CAWNTE010000088.1"/>
</dbReference>
<name>A0AB35MZ74_VIBSP</name>
<dbReference type="InterPro" id="IPR029058">
    <property type="entry name" value="AB_hydrolase_fold"/>
</dbReference>
<organism evidence="3 4">
    <name type="scientific">Vibrio splendidus</name>
    <dbReference type="NCBI Taxonomy" id="29497"/>
    <lineage>
        <taxon>Bacteria</taxon>
        <taxon>Pseudomonadati</taxon>
        <taxon>Pseudomonadota</taxon>
        <taxon>Gammaproteobacteria</taxon>
        <taxon>Vibrionales</taxon>
        <taxon>Vibrionaceae</taxon>
        <taxon>Vibrio</taxon>
    </lineage>
</organism>
<dbReference type="InterPro" id="IPR002018">
    <property type="entry name" value="CarbesteraseB"/>
</dbReference>
<dbReference type="Gene3D" id="3.40.50.1820">
    <property type="entry name" value="alpha/beta hydrolase"/>
    <property type="match status" value="2"/>
</dbReference>
<evidence type="ECO:0000256" key="1">
    <source>
        <dbReference type="SAM" id="SignalP"/>
    </source>
</evidence>
<feature type="chain" id="PRO_5044303986" evidence="1">
    <location>
        <begin position="19"/>
        <end position="728"/>
    </location>
</feature>
<protein>
    <submittedName>
        <fullName evidence="3">Carboxylesterase family protein</fullName>
    </submittedName>
</protein>
<feature type="domain" description="Carboxylesterase type B" evidence="2">
    <location>
        <begin position="71"/>
        <end position="280"/>
    </location>
</feature>
<dbReference type="Pfam" id="PF00135">
    <property type="entry name" value="COesterase"/>
    <property type="match status" value="2"/>
</dbReference>
<dbReference type="AlphaFoldDB" id="A0AB35MZ74"/>
<proteinExistence type="predicted"/>
<feature type="domain" description="Carboxylesterase type B" evidence="2">
    <location>
        <begin position="497"/>
        <end position="699"/>
    </location>
</feature>
<dbReference type="Proteomes" id="UP001177935">
    <property type="component" value="Unassembled WGS sequence"/>
</dbReference>